<comment type="pathway">
    <text evidence="5">Cofactor biosynthesis; adenosylcobalamin biosynthesis; adenosylcobalamin from cob(II)yrinate a,c-diamide: step 6/7.</text>
</comment>
<dbReference type="GO" id="GO:0009236">
    <property type="term" value="P:cobalamin biosynthetic process"/>
    <property type="evidence" value="ECO:0007669"/>
    <property type="project" value="UniProtKB-KW"/>
</dbReference>
<dbReference type="InterPro" id="IPR003203">
    <property type="entry name" value="CobU/CobP"/>
</dbReference>
<dbReference type="CDD" id="cd00544">
    <property type="entry name" value="CobU"/>
    <property type="match status" value="1"/>
</dbReference>
<evidence type="ECO:0000256" key="15">
    <source>
        <dbReference type="ARBA" id="ARBA00023134"/>
    </source>
</evidence>
<keyword evidence="10" id="KW-0169">Cobalamin biosynthesis</keyword>
<evidence type="ECO:0000313" key="18">
    <source>
        <dbReference type="EMBL" id="GER93463.1"/>
    </source>
</evidence>
<reference evidence="18" key="1">
    <citation type="submission" date="2019-10" db="EMBL/GenBank/DDBJ databases">
        <title>Metagenomic sequencing of thiosulfate-disproportionating enrichment culture.</title>
        <authorList>
            <person name="Umezawa K."/>
            <person name="Kojima H."/>
            <person name="Fukui M."/>
        </authorList>
    </citation>
    <scope>NUCLEOTIDE SEQUENCE</scope>
    <source>
        <strain evidence="18">45J</strain>
    </source>
</reference>
<dbReference type="SUPFAM" id="SSF52540">
    <property type="entry name" value="P-loop containing nucleoside triphosphate hydrolases"/>
    <property type="match status" value="1"/>
</dbReference>
<dbReference type="EMBL" id="BLAB01000001">
    <property type="protein sequence ID" value="GER93463.1"/>
    <property type="molecule type" value="Genomic_DNA"/>
</dbReference>
<dbReference type="GO" id="GO:0008820">
    <property type="term" value="F:cobinamide phosphate guanylyltransferase activity"/>
    <property type="evidence" value="ECO:0007669"/>
    <property type="project" value="UniProtKB-EC"/>
</dbReference>
<evidence type="ECO:0000256" key="3">
    <source>
        <dbReference type="ARBA" id="ARBA00001522"/>
    </source>
</evidence>
<evidence type="ECO:0000256" key="1">
    <source>
        <dbReference type="ARBA" id="ARBA00000312"/>
    </source>
</evidence>
<comment type="pathway">
    <text evidence="6">Cofactor biosynthesis; adenosylcobalamin biosynthesis; adenosylcobalamin from cob(II)yrinate a,c-diamide: step 5/7.</text>
</comment>
<name>A0A5J4L132_9ZZZZ</name>
<keyword evidence="12" id="KW-0547">Nucleotide-binding</keyword>
<evidence type="ECO:0000256" key="10">
    <source>
        <dbReference type="ARBA" id="ARBA00022573"/>
    </source>
</evidence>
<keyword evidence="15" id="KW-0342">GTP-binding</keyword>
<evidence type="ECO:0000256" key="16">
    <source>
        <dbReference type="ARBA" id="ARBA00029570"/>
    </source>
</evidence>
<dbReference type="GO" id="GO:0043752">
    <property type="term" value="F:adenosylcobinamide kinase activity"/>
    <property type="evidence" value="ECO:0007669"/>
    <property type="project" value="UniProtKB-EC"/>
</dbReference>
<organism evidence="18">
    <name type="scientific">hot springs metagenome</name>
    <dbReference type="NCBI Taxonomy" id="433727"/>
    <lineage>
        <taxon>unclassified sequences</taxon>
        <taxon>metagenomes</taxon>
        <taxon>ecological metagenomes</taxon>
    </lineage>
</organism>
<evidence type="ECO:0000256" key="11">
    <source>
        <dbReference type="ARBA" id="ARBA00022679"/>
    </source>
</evidence>
<evidence type="ECO:0000256" key="5">
    <source>
        <dbReference type="ARBA" id="ARBA00004692"/>
    </source>
</evidence>
<dbReference type="NCBIfam" id="NF004469">
    <property type="entry name" value="PRK05800.1"/>
    <property type="match status" value="1"/>
</dbReference>
<comment type="similarity">
    <text evidence="7">Belongs to the CobU/CobP family.</text>
</comment>
<evidence type="ECO:0000256" key="8">
    <source>
        <dbReference type="ARBA" id="ARBA00012016"/>
    </source>
</evidence>
<comment type="caution">
    <text evidence="18">The sequence shown here is derived from an EMBL/GenBank/DDBJ whole genome shotgun (WGS) entry which is preliminary data.</text>
</comment>
<dbReference type="GO" id="GO:0005524">
    <property type="term" value="F:ATP binding"/>
    <property type="evidence" value="ECO:0007669"/>
    <property type="project" value="UniProtKB-KW"/>
</dbReference>
<proteinExistence type="inferred from homology"/>
<gene>
    <name evidence="18" type="ORF">A45J_1204</name>
</gene>
<keyword evidence="13 18" id="KW-0418">Kinase</keyword>
<sequence length="192" mass="22104">MITFIIGGTRSGKSKFAMEFAENYIYSECTSHIENKPQRAIKKSYIATARALDDEMKERIERHKRERPAGWDTYEEPLKITSLLKEIHERYDVILIDCLTLWLSNMLLSEEKFRVQDSGLNEEIENFILTLKEYKNPSALIIVSNEVGMGIVPENELARRFRDMAGLLNQKVAEIADEVYFVVSGIPVKIKG</sequence>
<dbReference type="PANTHER" id="PTHR34848:SF1">
    <property type="entry name" value="BIFUNCTIONAL ADENOSYLCOBALAMIN BIOSYNTHESIS PROTEIN COBU"/>
    <property type="match status" value="1"/>
</dbReference>
<dbReference type="EC" id="2.7.7.62" evidence="9"/>
<evidence type="ECO:0000256" key="13">
    <source>
        <dbReference type="ARBA" id="ARBA00022777"/>
    </source>
</evidence>
<protein>
    <recommendedName>
        <fullName evidence="16">Adenosylcobinamide kinase</fullName>
        <ecNumber evidence="8">2.7.1.156</ecNumber>
        <ecNumber evidence="9">2.7.7.62</ecNumber>
    </recommendedName>
    <alternativeName>
        <fullName evidence="17">Adenosylcobinamide-phosphate guanylyltransferase</fullName>
    </alternativeName>
</protein>
<keyword evidence="11 18" id="KW-0808">Transferase</keyword>
<comment type="function">
    <text evidence="4">Catalyzes ATP-dependent phosphorylation of adenosylcobinamide and addition of GMP to adenosylcobinamide phosphate.</text>
</comment>
<dbReference type="EC" id="2.7.1.156" evidence="8"/>
<dbReference type="InterPro" id="IPR027417">
    <property type="entry name" value="P-loop_NTPase"/>
</dbReference>
<evidence type="ECO:0000256" key="12">
    <source>
        <dbReference type="ARBA" id="ARBA00022741"/>
    </source>
</evidence>
<comment type="catalytic activity">
    <reaction evidence="1">
        <text>adenosylcob(III)inamide + ATP = adenosylcob(III)inamide phosphate + ADP + H(+)</text>
        <dbReference type="Rhea" id="RHEA:15769"/>
        <dbReference type="ChEBI" id="CHEBI:2480"/>
        <dbReference type="ChEBI" id="CHEBI:15378"/>
        <dbReference type="ChEBI" id="CHEBI:30616"/>
        <dbReference type="ChEBI" id="CHEBI:58502"/>
        <dbReference type="ChEBI" id="CHEBI:456216"/>
        <dbReference type="EC" id="2.7.1.156"/>
    </reaction>
</comment>
<evidence type="ECO:0000256" key="7">
    <source>
        <dbReference type="ARBA" id="ARBA00007490"/>
    </source>
</evidence>
<comment type="catalytic activity">
    <reaction evidence="3">
        <text>adenosylcob(III)inamide + GTP = adenosylcob(III)inamide phosphate + GDP + H(+)</text>
        <dbReference type="Rhea" id="RHEA:15765"/>
        <dbReference type="ChEBI" id="CHEBI:2480"/>
        <dbReference type="ChEBI" id="CHEBI:15378"/>
        <dbReference type="ChEBI" id="CHEBI:37565"/>
        <dbReference type="ChEBI" id="CHEBI:58189"/>
        <dbReference type="ChEBI" id="CHEBI:58502"/>
        <dbReference type="EC" id="2.7.1.156"/>
    </reaction>
</comment>
<dbReference type="PANTHER" id="PTHR34848">
    <property type="match status" value="1"/>
</dbReference>
<evidence type="ECO:0000256" key="17">
    <source>
        <dbReference type="ARBA" id="ARBA00030571"/>
    </source>
</evidence>
<dbReference type="AlphaFoldDB" id="A0A5J4L132"/>
<evidence type="ECO:0000256" key="14">
    <source>
        <dbReference type="ARBA" id="ARBA00022840"/>
    </source>
</evidence>
<accession>A0A5J4L132</accession>
<dbReference type="PIRSF" id="PIRSF006135">
    <property type="entry name" value="CobU"/>
    <property type="match status" value="1"/>
</dbReference>
<dbReference type="Pfam" id="PF02283">
    <property type="entry name" value="CobU"/>
    <property type="match status" value="1"/>
</dbReference>
<evidence type="ECO:0000256" key="6">
    <source>
        <dbReference type="ARBA" id="ARBA00005159"/>
    </source>
</evidence>
<keyword evidence="18" id="KW-0548">Nucleotidyltransferase</keyword>
<evidence type="ECO:0000256" key="4">
    <source>
        <dbReference type="ARBA" id="ARBA00003889"/>
    </source>
</evidence>
<evidence type="ECO:0000256" key="9">
    <source>
        <dbReference type="ARBA" id="ARBA00012523"/>
    </source>
</evidence>
<evidence type="ECO:0000256" key="2">
    <source>
        <dbReference type="ARBA" id="ARBA00000711"/>
    </source>
</evidence>
<dbReference type="GO" id="GO:0005525">
    <property type="term" value="F:GTP binding"/>
    <property type="evidence" value="ECO:0007669"/>
    <property type="project" value="UniProtKB-KW"/>
</dbReference>
<dbReference type="Gene3D" id="3.40.50.300">
    <property type="entry name" value="P-loop containing nucleotide triphosphate hydrolases"/>
    <property type="match status" value="1"/>
</dbReference>
<keyword evidence="14" id="KW-0067">ATP-binding</keyword>
<comment type="catalytic activity">
    <reaction evidence="2">
        <text>adenosylcob(III)inamide phosphate + GTP + H(+) = adenosylcob(III)inamide-GDP + diphosphate</text>
        <dbReference type="Rhea" id="RHEA:22712"/>
        <dbReference type="ChEBI" id="CHEBI:15378"/>
        <dbReference type="ChEBI" id="CHEBI:33019"/>
        <dbReference type="ChEBI" id="CHEBI:37565"/>
        <dbReference type="ChEBI" id="CHEBI:58502"/>
        <dbReference type="ChEBI" id="CHEBI:60487"/>
        <dbReference type="EC" id="2.7.7.62"/>
    </reaction>
</comment>